<feature type="transmembrane region" description="Helical" evidence="5">
    <location>
        <begin position="160"/>
        <end position="183"/>
    </location>
</feature>
<feature type="transmembrane region" description="Helical" evidence="5">
    <location>
        <begin position="94"/>
        <end position="116"/>
    </location>
</feature>
<feature type="transmembrane region" description="Helical" evidence="5">
    <location>
        <begin position="367"/>
        <end position="389"/>
    </location>
</feature>
<keyword evidence="4 5" id="KW-0472">Membrane</keyword>
<dbReference type="PANTHER" id="PTHR43021:SF2">
    <property type="entry name" value="CATION_H+ EXCHANGER DOMAIN-CONTAINING PROTEIN"/>
    <property type="match status" value="1"/>
</dbReference>
<evidence type="ECO:0000256" key="1">
    <source>
        <dbReference type="ARBA" id="ARBA00004141"/>
    </source>
</evidence>
<feature type="transmembrane region" description="Helical" evidence="5">
    <location>
        <begin position="235"/>
        <end position="266"/>
    </location>
</feature>
<feature type="transmembrane region" description="Helical" evidence="5">
    <location>
        <begin position="342"/>
        <end position="361"/>
    </location>
</feature>
<feature type="transmembrane region" description="Helical" evidence="5">
    <location>
        <begin position="52"/>
        <end position="73"/>
    </location>
</feature>
<dbReference type="PANTHER" id="PTHR43021">
    <property type="entry name" value="NA(+)/H(+) ANTIPORTER-RELATED"/>
    <property type="match status" value="1"/>
</dbReference>
<sequence length="411" mass="43591">MNPVLVVGIFMIVGLFGGFVARKIKFPTISGYIITGIGLSLLNVIPRELINGELNVITDVSLGIIGYLVGGGLKLKRLKKLGKVILSITPFEAIGAWIFVTALIALLGPLIIRFSFPNPNFYQSYLPMALVLGAISCATAPAATVAIIHEYRASGPFTTTLLAIVALDDAVAVIAYAIGSSIAETLIAGFKSIPWHRILMPPTINIFGSILLGIALGFGLIYITRFAKTRQKLLVMVLGMILSCVGAAKALGISNILANMALGFIIANKMKSSENMFGVINDIEDIIFAVFFTLAGLHFDLGVIKMAGILAVLLFIGRCSGKFAGAYLGASISHSPLAVRKYLGFGLLPIAGVTVGLAMLVKQHPAFSGIESIMINGILASVIINELVAPPLTKYAIFKAGEVFNESRHQT</sequence>
<dbReference type="EMBL" id="QMPZ01000212">
    <property type="protein sequence ID" value="RLE06919.1"/>
    <property type="molecule type" value="Genomic_DNA"/>
</dbReference>
<dbReference type="GO" id="GO:1902600">
    <property type="term" value="P:proton transmembrane transport"/>
    <property type="evidence" value="ECO:0007669"/>
    <property type="project" value="InterPro"/>
</dbReference>
<evidence type="ECO:0000313" key="7">
    <source>
        <dbReference type="EMBL" id="RLE06919.1"/>
    </source>
</evidence>
<dbReference type="InterPro" id="IPR038770">
    <property type="entry name" value="Na+/solute_symporter_sf"/>
</dbReference>
<proteinExistence type="predicted"/>
<feature type="domain" description="Cation/H+ exchanger transmembrane" evidence="6">
    <location>
        <begin position="15"/>
        <end position="385"/>
    </location>
</feature>
<dbReference type="GO" id="GO:0015297">
    <property type="term" value="F:antiporter activity"/>
    <property type="evidence" value="ECO:0007669"/>
    <property type="project" value="InterPro"/>
</dbReference>
<feature type="transmembrane region" description="Helical" evidence="5">
    <location>
        <begin position="29"/>
        <end position="46"/>
    </location>
</feature>
<accession>A0A497E280</accession>
<organism evidence="7 8">
    <name type="scientific">Aerophobetes bacterium</name>
    <dbReference type="NCBI Taxonomy" id="2030807"/>
    <lineage>
        <taxon>Bacteria</taxon>
        <taxon>Candidatus Aerophobota</taxon>
    </lineage>
</organism>
<feature type="transmembrane region" description="Helical" evidence="5">
    <location>
        <begin position="6"/>
        <end position="22"/>
    </location>
</feature>
<dbReference type="InterPro" id="IPR006153">
    <property type="entry name" value="Cation/H_exchanger_TM"/>
</dbReference>
<keyword evidence="3 5" id="KW-1133">Transmembrane helix</keyword>
<comment type="caution">
    <text evidence="7">The sequence shown here is derived from an EMBL/GenBank/DDBJ whole genome shotgun (WGS) entry which is preliminary data.</text>
</comment>
<evidence type="ECO:0000256" key="3">
    <source>
        <dbReference type="ARBA" id="ARBA00022989"/>
    </source>
</evidence>
<feature type="transmembrane region" description="Helical" evidence="5">
    <location>
        <begin position="203"/>
        <end position="223"/>
    </location>
</feature>
<evidence type="ECO:0000313" key="8">
    <source>
        <dbReference type="Proteomes" id="UP000279422"/>
    </source>
</evidence>
<protein>
    <recommendedName>
        <fullName evidence="6">Cation/H+ exchanger transmembrane domain-containing protein</fullName>
    </recommendedName>
</protein>
<evidence type="ECO:0000256" key="2">
    <source>
        <dbReference type="ARBA" id="ARBA00022692"/>
    </source>
</evidence>
<keyword evidence="2 5" id="KW-0812">Transmembrane</keyword>
<feature type="transmembrane region" description="Helical" evidence="5">
    <location>
        <begin position="286"/>
        <end position="316"/>
    </location>
</feature>
<comment type="subcellular location">
    <subcellularLocation>
        <location evidence="1">Membrane</location>
        <topology evidence="1">Multi-pass membrane protein</topology>
    </subcellularLocation>
</comment>
<dbReference type="AlphaFoldDB" id="A0A497E280"/>
<evidence type="ECO:0000259" key="6">
    <source>
        <dbReference type="Pfam" id="PF00999"/>
    </source>
</evidence>
<dbReference type="Proteomes" id="UP000279422">
    <property type="component" value="Unassembled WGS sequence"/>
</dbReference>
<name>A0A497E280_UNCAE</name>
<feature type="transmembrane region" description="Helical" evidence="5">
    <location>
        <begin position="128"/>
        <end position="148"/>
    </location>
</feature>
<evidence type="ECO:0000256" key="5">
    <source>
        <dbReference type="SAM" id="Phobius"/>
    </source>
</evidence>
<dbReference type="Gene3D" id="1.20.1530.20">
    <property type="match status" value="1"/>
</dbReference>
<gene>
    <name evidence="7" type="ORF">DRJ00_08980</name>
</gene>
<dbReference type="GO" id="GO:0016020">
    <property type="term" value="C:membrane"/>
    <property type="evidence" value="ECO:0007669"/>
    <property type="project" value="UniProtKB-SubCell"/>
</dbReference>
<dbReference type="Pfam" id="PF00999">
    <property type="entry name" value="Na_H_Exchanger"/>
    <property type="match status" value="1"/>
</dbReference>
<evidence type="ECO:0000256" key="4">
    <source>
        <dbReference type="ARBA" id="ARBA00023136"/>
    </source>
</evidence>
<reference evidence="7 8" key="1">
    <citation type="submission" date="2018-06" db="EMBL/GenBank/DDBJ databases">
        <title>Extensive metabolic versatility and redundancy in microbially diverse, dynamic hydrothermal sediments.</title>
        <authorList>
            <person name="Dombrowski N."/>
            <person name="Teske A."/>
            <person name="Baker B.J."/>
        </authorList>
    </citation>
    <scope>NUCLEOTIDE SEQUENCE [LARGE SCALE GENOMIC DNA]</scope>
    <source>
        <strain evidence="7">B47_G16</strain>
    </source>
</reference>